<dbReference type="PROSITE" id="PS00447">
    <property type="entry name" value="DNA_POLYMERASE_A"/>
    <property type="match status" value="1"/>
</dbReference>
<keyword evidence="10" id="KW-0238">DNA-binding</keyword>
<comment type="catalytic activity">
    <reaction evidence="13">
        <text>DNA(n) + a 2'-deoxyribonucleoside 5'-triphosphate = DNA(n+1) + diphosphate</text>
        <dbReference type="Rhea" id="RHEA:22508"/>
        <dbReference type="Rhea" id="RHEA-COMP:17339"/>
        <dbReference type="Rhea" id="RHEA-COMP:17340"/>
        <dbReference type="ChEBI" id="CHEBI:33019"/>
        <dbReference type="ChEBI" id="CHEBI:61560"/>
        <dbReference type="ChEBI" id="CHEBI:173112"/>
        <dbReference type="EC" id="2.7.7.7"/>
    </reaction>
</comment>
<evidence type="ECO:0000256" key="5">
    <source>
        <dbReference type="ARBA" id="ARBA00022679"/>
    </source>
</evidence>
<keyword evidence="8" id="KW-0460">Magnesium</keyword>
<dbReference type="GO" id="GO:0003677">
    <property type="term" value="F:DNA binding"/>
    <property type="evidence" value="ECO:0007669"/>
    <property type="project" value="UniProtKB-KW"/>
</dbReference>
<evidence type="ECO:0000256" key="15">
    <source>
        <dbReference type="ARBA" id="ARBA00069489"/>
    </source>
</evidence>
<evidence type="ECO:0000256" key="13">
    <source>
        <dbReference type="ARBA" id="ARBA00049244"/>
    </source>
</evidence>
<dbReference type="SUPFAM" id="SSF56672">
    <property type="entry name" value="DNA/RNA polymerases"/>
    <property type="match status" value="1"/>
</dbReference>
<dbReference type="Proteomes" id="UP000238350">
    <property type="component" value="Unassembled WGS sequence"/>
</dbReference>
<accession>A0A2T0FPA6</accession>
<dbReference type="GeneID" id="36518183"/>
<dbReference type="EMBL" id="NDIQ01000022">
    <property type="protein sequence ID" value="PRT56815.1"/>
    <property type="molecule type" value="Genomic_DNA"/>
</dbReference>
<dbReference type="OrthoDB" id="5588663at2759"/>
<evidence type="ECO:0000256" key="8">
    <source>
        <dbReference type="ARBA" id="ARBA00022842"/>
    </source>
</evidence>
<keyword evidence="7" id="KW-0235">DNA replication</keyword>
<dbReference type="PANTHER" id="PTHR10267:SF0">
    <property type="entry name" value="DNA POLYMERASE SUBUNIT GAMMA-1"/>
    <property type="match status" value="1"/>
</dbReference>
<reference evidence="18 19" key="1">
    <citation type="submission" date="2017-04" db="EMBL/GenBank/DDBJ databases">
        <title>Genome sequencing of [Candida] sorbophila.</title>
        <authorList>
            <person name="Ahn J.O."/>
        </authorList>
    </citation>
    <scope>NUCLEOTIDE SEQUENCE [LARGE SCALE GENOMIC DNA]</scope>
    <source>
        <strain evidence="18 19">DS02</strain>
    </source>
</reference>
<evidence type="ECO:0000256" key="10">
    <source>
        <dbReference type="ARBA" id="ARBA00023125"/>
    </source>
</evidence>
<dbReference type="FunFam" id="1.10.150.20:FF:000035">
    <property type="entry name" value="DNA polymerase gamma, mitochondrial"/>
    <property type="match status" value="1"/>
</dbReference>
<comment type="similarity">
    <text evidence="3">Belongs to the DNA polymerase type-A family.</text>
</comment>
<dbReference type="STRING" id="45607.A0A2T0FPA6"/>
<evidence type="ECO:0000259" key="17">
    <source>
        <dbReference type="SMART" id="SM00482"/>
    </source>
</evidence>
<evidence type="ECO:0000256" key="16">
    <source>
        <dbReference type="SAM" id="MobiDB-lite"/>
    </source>
</evidence>
<keyword evidence="5" id="KW-0808">Transferase</keyword>
<evidence type="ECO:0000256" key="6">
    <source>
        <dbReference type="ARBA" id="ARBA00022695"/>
    </source>
</evidence>
<dbReference type="EC" id="2.7.7.7" evidence="4"/>
<dbReference type="Gene3D" id="3.30.70.370">
    <property type="match status" value="1"/>
</dbReference>
<dbReference type="SMART" id="SM00482">
    <property type="entry name" value="POLAc"/>
    <property type="match status" value="1"/>
</dbReference>
<dbReference type="PANTHER" id="PTHR10267">
    <property type="entry name" value="DNA POLYMERASE SUBUNIT GAMMA-1"/>
    <property type="match status" value="1"/>
</dbReference>
<dbReference type="Pfam" id="PF18136">
    <property type="entry name" value="DNApol_Exo"/>
    <property type="match status" value="1"/>
</dbReference>
<keyword evidence="19" id="KW-1185">Reference proteome</keyword>
<proteinExistence type="inferred from homology"/>
<evidence type="ECO:0000313" key="19">
    <source>
        <dbReference type="Proteomes" id="UP000238350"/>
    </source>
</evidence>
<comment type="cofactor">
    <cofactor evidence="1">
        <name>Mg(2+)</name>
        <dbReference type="ChEBI" id="CHEBI:18420"/>
    </cofactor>
</comment>
<gene>
    <name evidence="18" type="ORF">B9G98_04435</name>
</gene>
<evidence type="ECO:0000256" key="4">
    <source>
        <dbReference type="ARBA" id="ARBA00012417"/>
    </source>
</evidence>
<dbReference type="InterPro" id="IPR043502">
    <property type="entry name" value="DNA/RNA_pol_sf"/>
</dbReference>
<evidence type="ECO:0000256" key="12">
    <source>
        <dbReference type="ARBA" id="ARBA00031966"/>
    </source>
</evidence>
<dbReference type="InterPro" id="IPR012337">
    <property type="entry name" value="RNaseH-like_sf"/>
</dbReference>
<dbReference type="InterPro" id="IPR019760">
    <property type="entry name" value="DNA-dir_DNA_pol_A_CS"/>
</dbReference>
<dbReference type="GO" id="GO:0008408">
    <property type="term" value="F:3'-5' exonuclease activity"/>
    <property type="evidence" value="ECO:0007669"/>
    <property type="project" value="TreeGrafter"/>
</dbReference>
<organism evidence="18 19">
    <name type="scientific">Wickerhamiella sorbophila</name>
    <dbReference type="NCBI Taxonomy" id="45607"/>
    <lineage>
        <taxon>Eukaryota</taxon>
        <taxon>Fungi</taxon>
        <taxon>Dikarya</taxon>
        <taxon>Ascomycota</taxon>
        <taxon>Saccharomycotina</taxon>
        <taxon>Dipodascomycetes</taxon>
        <taxon>Dipodascales</taxon>
        <taxon>Trichomonascaceae</taxon>
        <taxon>Wickerhamiella</taxon>
    </lineage>
</organism>
<evidence type="ECO:0000256" key="14">
    <source>
        <dbReference type="ARBA" id="ARBA00057053"/>
    </source>
</evidence>
<sequence>MQRGRAVRFLEPVKRATSQQVPLYSKVNPVGIYHLEKEKRDKLFGRKRSKLDTRLVDLSLEHLTRNDLLGKPTSKPDAISFELPELVGKDLDEHFQKIGQKMAEPYLGWAKEYATQELKDKPSLDELQIQSGWTEYRDGSVKEVDFPDAKCITFDTEVMYNEHEFAVLAVAASESAWYVWISPWLLEEAENPRQLIPLGTNQQVVVGYNVGYDRKRVKEEYNLEAPDRFFIDGMSLHIATNGMCSRQRPTWQKLNKAVQQAGERYEGMRSEDADDQGSSERWTANAEAAVAASEALAQELKKDPWFAQSSTNSLAEVVKFLFQEKLDKSDREVFGKASREEVRDQLKNLIHYCASDVWWTKRVFDKLLGEFLTLCPHPVSFGALRPLSQLFLPIDAKWEHFVEGTEQMYQSITSKIKSRLEELAVAQSELTENPEALEIAKQDPWLSQLDWEVAPIRMVKGKKGEPDRLAKNQKLPGKPNWFKQLYPSATKPINLSLRTRIAPILLRLKWEGHPFFWTDKYGWCFWVPPAETEKYEAQGFVIIEEFRELWIGDGKRVLVKVPHVDGPNGRCTNPMAKSYLRYFDKDIITSDKPEALEAIKGNIECSYWVSARKRIISQMPVFQSDLPMGLPGGPAVGMILPRAIPMGTVTRRAVEDTWLTASNANQSRIGSELKAMVRAPEGYAFVGADVDSEELWIASLLGDAVFGIHGGTALGWMTLEGTKSAGTDLHSRTAKILGISRNEAKVFNYGRIYGAGLNFAIRLLKQFNPSLTDSQAQLAATQLYEATKGEKFHSKKFNTKTFWTGGSESIVFNVLESMARLPRQRTPVLGAGITAALASTHLTSSSNFLTSRINWTIQSSGVDYLHLLVASMHYLCDIYHIPARLFLTVHDEIRYIVPERDTLRTALALQIANLWTRSMFCQQVGMDDIPASIAYFSLVDVDKVLRKEVDHKCITPSHPEPIDPGKAYDMTELVSLCSSLGPEDTAVKVQYQSLPSKPRQRIMDLSQEEPDVLGFVRAQIGKDEAKRMEGRSKHHDMAGSISSNRSVRGVIKT</sequence>
<dbReference type="Pfam" id="PF00476">
    <property type="entry name" value="DNA_pol_A"/>
    <property type="match status" value="1"/>
</dbReference>
<dbReference type="InterPro" id="IPR041336">
    <property type="entry name" value="DNApol_Exo"/>
</dbReference>
<dbReference type="GO" id="GO:0006264">
    <property type="term" value="P:mitochondrial DNA replication"/>
    <property type="evidence" value="ECO:0007669"/>
    <property type="project" value="TreeGrafter"/>
</dbReference>
<dbReference type="Gene3D" id="3.30.420.390">
    <property type="match status" value="2"/>
</dbReference>
<comment type="caution">
    <text evidence="18">The sequence shown here is derived from an EMBL/GenBank/DDBJ whole genome shotgun (WGS) entry which is preliminary data.</text>
</comment>
<feature type="domain" description="DNA-directed DNA polymerase family A palm" evidence="17">
    <location>
        <begin position="670"/>
        <end position="901"/>
    </location>
</feature>
<name>A0A2T0FPA6_9ASCO</name>
<evidence type="ECO:0000256" key="9">
    <source>
        <dbReference type="ARBA" id="ARBA00022932"/>
    </source>
</evidence>
<evidence type="ECO:0000256" key="11">
    <source>
        <dbReference type="ARBA" id="ARBA00023128"/>
    </source>
</evidence>
<keyword evidence="11" id="KW-0496">Mitochondrion</keyword>
<dbReference type="AlphaFoldDB" id="A0A2T0FPA6"/>
<dbReference type="GO" id="GO:0005760">
    <property type="term" value="C:gamma DNA polymerase complex"/>
    <property type="evidence" value="ECO:0007669"/>
    <property type="project" value="InterPro"/>
</dbReference>
<dbReference type="PRINTS" id="PR00867">
    <property type="entry name" value="DNAPOLG"/>
</dbReference>
<dbReference type="InterPro" id="IPR002297">
    <property type="entry name" value="DNA-dir_DNA_pol_A_mt"/>
</dbReference>
<dbReference type="Gene3D" id="1.10.150.20">
    <property type="entry name" value="5' to 3' exonuclease, C-terminal subdomain"/>
    <property type="match status" value="1"/>
</dbReference>
<comment type="subcellular location">
    <subcellularLocation>
        <location evidence="2">Mitochondrion</location>
    </subcellularLocation>
</comment>
<dbReference type="InterPro" id="IPR001098">
    <property type="entry name" value="DNA-dir_DNA_pol_A_palm_dom"/>
</dbReference>
<evidence type="ECO:0000256" key="3">
    <source>
        <dbReference type="ARBA" id="ARBA00007705"/>
    </source>
</evidence>
<keyword evidence="6" id="KW-0548">Nucleotidyltransferase</keyword>
<dbReference type="SUPFAM" id="SSF53098">
    <property type="entry name" value="Ribonuclease H-like"/>
    <property type="match status" value="1"/>
</dbReference>
<keyword evidence="9" id="KW-0239">DNA-directed DNA polymerase</keyword>
<protein>
    <recommendedName>
        <fullName evidence="15">DNA polymerase gamma</fullName>
        <ecNumber evidence="4">2.7.7.7</ecNumber>
    </recommendedName>
    <alternativeName>
        <fullName evidence="12">Mitochondrial DNA polymerase catalytic subunit</fullName>
    </alternativeName>
</protein>
<evidence type="ECO:0000256" key="7">
    <source>
        <dbReference type="ARBA" id="ARBA00022705"/>
    </source>
</evidence>
<dbReference type="GO" id="GO:0003887">
    <property type="term" value="F:DNA-directed DNA polymerase activity"/>
    <property type="evidence" value="ECO:0007669"/>
    <property type="project" value="UniProtKB-KW"/>
</dbReference>
<dbReference type="RefSeq" id="XP_024666760.1">
    <property type="nucleotide sequence ID" value="XM_024810992.1"/>
</dbReference>
<comment type="function">
    <text evidence="14">Involved in the replication of mitochondrial DNA.</text>
</comment>
<evidence type="ECO:0000256" key="2">
    <source>
        <dbReference type="ARBA" id="ARBA00004173"/>
    </source>
</evidence>
<feature type="compositionally biased region" description="Basic and acidic residues" evidence="16">
    <location>
        <begin position="1024"/>
        <end position="1037"/>
    </location>
</feature>
<feature type="region of interest" description="Disordered" evidence="16">
    <location>
        <begin position="1024"/>
        <end position="1053"/>
    </location>
</feature>
<evidence type="ECO:0000313" key="18">
    <source>
        <dbReference type="EMBL" id="PRT56815.1"/>
    </source>
</evidence>
<evidence type="ECO:0000256" key="1">
    <source>
        <dbReference type="ARBA" id="ARBA00001946"/>
    </source>
</evidence>